<reference evidence="4 5" key="1">
    <citation type="journal article" date="2020" name="ISME J.">
        <title>Uncovering the hidden diversity of litter-decomposition mechanisms in mushroom-forming fungi.</title>
        <authorList>
            <person name="Floudas D."/>
            <person name="Bentzer J."/>
            <person name="Ahren D."/>
            <person name="Johansson T."/>
            <person name="Persson P."/>
            <person name="Tunlid A."/>
        </authorList>
    </citation>
    <scope>NUCLEOTIDE SEQUENCE [LARGE SCALE GENOMIC DNA]</scope>
    <source>
        <strain evidence="4 5">CBS 406.79</strain>
    </source>
</reference>
<dbReference type="Pfam" id="PF00244">
    <property type="entry name" value="14-3-3"/>
    <property type="match status" value="1"/>
</dbReference>
<accession>A0A8H5I1Q4</accession>
<organism evidence="4 5">
    <name type="scientific">Collybiopsis confluens</name>
    <dbReference type="NCBI Taxonomy" id="2823264"/>
    <lineage>
        <taxon>Eukaryota</taxon>
        <taxon>Fungi</taxon>
        <taxon>Dikarya</taxon>
        <taxon>Basidiomycota</taxon>
        <taxon>Agaricomycotina</taxon>
        <taxon>Agaricomycetes</taxon>
        <taxon>Agaricomycetidae</taxon>
        <taxon>Agaricales</taxon>
        <taxon>Marasmiineae</taxon>
        <taxon>Omphalotaceae</taxon>
        <taxon>Collybiopsis</taxon>
    </lineage>
</organism>
<sequence>MTPSRAELLLVAELAAEAERYDDVISQIKAIADQYDGRLFNDERNLLSIAYKNKTNTLRNSWRVVDTLEKMQASRASAGITTRQLLLIRQQRKKIERELANVCKDIVKLLEKQLLPNANQGEERVFYSKMKGDYYRYLAEFAHEIEREWYAEESLSAYKFAYRHAMSTLESVHPTRLGLALNFAVFYHDVRRSPDRACHLAKNAFDDAVKSFDSDFSDHNMSQTIRDSLQILQLLKDDLVLWSKEIQ</sequence>
<evidence type="ECO:0000313" key="4">
    <source>
        <dbReference type="EMBL" id="KAF5393543.1"/>
    </source>
</evidence>
<feature type="site" description="Interaction with phosphoserine on interacting protein" evidence="2">
    <location>
        <position position="136"/>
    </location>
</feature>
<name>A0A8H5I1Q4_9AGAR</name>
<gene>
    <name evidence="4" type="ORF">D9757_000056</name>
</gene>
<proteinExistence type="inferred from homology"/>
<dbReference type="OrthoDB" id="10260625at2759"/>
<dbReference type="Proteomes" id="UP000518752">
    <property type="component" value="Unassembled WGS sequence"/>
</dbReference>
<dbReference type="SMART" id="SM00101">
    <property type="entry name" value="14_3_3"/>
    <property type="match status" value="1"/>
</dbReference>
<comment type="similarity">
    <text evidence="1">Belongs to the 14-3-3 family.</text>
</comment>
<dbReference type="InterPro" id="IPR000308">
    <property type="entry name" value="14-3-3"/>
</dbReference>
<dbReference type="PRINTS" id="PR00305">
    <property type="entry name" value="1433ZETA"/>
</dbReference>
<dbReference type="PANTHER" id="PTHR18860">
    <property type="entry name" value="14-3-3 PROTEIN"/>
    <property type="match status" value="1"/>
</dbReference>
<dbReference type="CDD" id="cd08774">
    <property type="entry name" value="14-3-3"/>
    <property type="match status" value="1"/>
</dbReference>
<dbReference type="SUPFAM" id="SSF48445">
    <property type="entry name" value="14-3-3 protein"/>
    <property type="match status" value="1"/>
</dbReference>
<dbReference type="Gene3D" id="1.20.190.20">
    <property type="entry name" value="14-3-3 domain"/>
    <property type="match status" value="1"/>
</dbReference>
<dbReference type="InterPro" id="IPR023410">
    <property type="entry name" value="14-3-3_domain"/>
</dbReference>
<dbReference type="AlphaFoldDB" id="A0A8H5I1Q4"/>
<dbReference type="EMBL" id="JAACJN010000001">
    <property type="protein sequence ID" value="KAF5393543.1"/>
    <property type="molecule type" value="Genomic_DNA"/>
</dbReference>
<evidence type="ECO:0000259" key="3">
    <source>
        <dbReference type="SMART" id="SM00101"/>
    </source>
</evidence>
<feature type="domain" description="14-3-3" evidence="3">
    <location>
        <begin position="5"/>
        <end position="245"/>
    </location>
</feature>
<dbReference type="PIRSF" id="PIRSF000868">
    <property type="entry name" value="14-3-3"/>
    <property type="match status" value="1"/>
</dbReference>
<keyword evidence="5" id="KW-1185">Reference proteome</keyword>
<comment type="caution">
    <text evidence="4">The sequence shown here is derived from an EMBL/GenBank/DDBJ whole genome shotgun (WGS) entry which is preliminary data.</text>
</comment>
<evidence type="ECO:0000256" key="1">
    <source>
        <dbReference type="ARBA" id="ARBA00006141"/>
    </source>
</evidence>
<evidence type="ECO:0000313" key="5">
    <source>
        <dbReference type="Proteomes" id="UP000518752"/>
    </source>
</evidence>
<feature type="site" description="Interaction with phosphoserine on interacting protein" evidence="2">
    <location>
        <position position="59"/>
    </location>
</feature>
<evidence type="ECO:0000256" key="2">
    <source>
        <dbReference type="PIRSR" id="PIRSR000868-1"/>
    </source>
</evidence>
<protein>
    <recommendedName>
        <fullName evidence="3">14-3-3 domain-containing protein</fullName>
    </recommendedName>
</protein>
<dbReference type="InterPro" id="IPR036815">
    <property type="entry name" value="14-3-3_dom_sf"/>
</dbReference>